<dbReference type="PANTHER" id="PTHR43713">
    <property type="entry name" value="GLUTAMATE-1-SEMIALDEHYDE 2,1-AMINOMUTASE"/>
    <property type="match status" value="1"/>
</dbReference>
<dbReference type="GO" id="GO:0030170">
    <property type="term" value="F:pyridoxal phosphate binding"/>
    <property type="evidence" value="ECO:0007669"/>
    <property type="project" value="InterPro"/>
</dbReference>
<dbReference type="EMBL" id="AP018216">
    <property type="protein sequence ID" value="BAY68259.1"/>
    <property type="molecule type" value="Genomic_DNA"/>
</dbReference>
<dbReference type="AlphaFoldDB" id="A0A1Z4KH30"/>
<dbReference type="InterPro" id="IPR005814">
    <property type="entry name" value="Aminotrans_3"/>
</dbReference>
<dbReference type="PANTHER" id="PTHR43713:SF3">
    <property type="entry name" value="GLUTAMATE-1-SEMIALDEHYDE 2,1-AMINOMUTASE 1, CHLOROPLASTIC-RELATED"/>
    <property type="match status" value="1"/>
</dbReference>
<comment type="similarity">
    <text evidence="3">Belongs to the class-III pyridoxal-phosphate-dependent aminotransferase family.</text>
</comment>
<sequence length="495" mass="54321">MTTTQKPQTTPQQNHLKNFIQNYNQRTQTSKKIAQQNRQILADKTSIGFNFAPETKELCYPIAIEKSNGSRLWDVDGNEYIDILMGLGINLFGHNPPFIQTAISEQLQQGMHIGVQNTLAGEVAQLISELTGAERVTFSNTGTEAVMTAVRIARAATKRPKIAIFTNSYHGHFDSVLVRATMTEYAKKAARRIIAAKSGSFIGRLAQPIQALFTANLNPKAVPAAPGIPNSAAADVLILEYGNEHSLKLIRKHRRELAAVLVEPVQSRCPELQPREFLQQLRQITQELGIVLIFDEMVTGFRIHPGGAQAHFGVKADIATYSKIVGGGLPLSVIAGKASYMNYIDGGQWQFGDDSTPQVPTTFFAGTFCKHPLALAAARATLQHLKISGIELHNELNQRTTQLVNDLNTHMTQQGIAIKFTSFGSFFAVAASQSAVPPMAINLLSYHLITKGIHLRQGDKGGFLSTAHTEEDINLIKKAFIDSINELRNEGFINN</sequence>
<evidence type="ECO:0000256" key="1">
    <source>
        <dbReference type="ARBA" id="ARBA00001933"/>
    </source>
</evidence>
<dbReference type="Gene3D" id="3.40.640.10">
    <property type="entry name" value="Type I PLP-dependent aspartate aminotransferase-like (Major domain)"/>
    <property type="match status" value="1"/>
</dbReference>
<evidence type="ECO:0000313" key="5">
    <source>
        <dbReference type="Proteomes" id="UP000217507"/>
    </source>
</evidence>
<keyword evidence="2 3" id="KW-0663">Pyridoxal phosphate</keyword>
<gene>
    <name evidence="4" type="ORF">NIES23_10430</name>
</gene>
<dbReference type="InterPro" id="IPR015422">
    <property type="entry name" value="PyrdxlP-dep_Trfase_small"/>
</dbReference>
<keyword evidence="4" id="KW-0808">Transferase</keyword>
<dbReference type="Gene3D" id="3.90.1150.10">
    <property type="entry name" value="Aspartate Aminotransferase, domain 1"/>
    <property type="match status" value="1"/>
</dbReference>
<keyword evidence="4" id="KW-0032">Aminotransferase</keyword>
<protein>
    <submittedName>
        <fullName evidence="4">Glutamate-1-semialdehyde aminotransferase</fullName>
    </submittedName>
</protein>
<dbReference type="SUPFAM" id="SSF53383">
    <property type="entry name" value="PLP-dependent transferases"/>
    <property type="match status" value="1"/>
</dbReference>
<reference evidence="4 5" key="1">
    <citation type="submission" date="2017-06" db="EMBL/GenBank/DDBJ databases">
        <title>Genome sequencing of cyanobaciteial culture collection at National Institute for Environmental Studies (NIES).</title>
        <authorList>
            <person name="Hirose Y."/>
            <person name="Shimura Y."/>
            <person name="Fujisawa T."/>
            <person name="Nakamura Y."/>
            <person name="Kawachi M."/>
        </authorList>
    </citation>
    <scope>NUCLEOTIDE SEQUENCE [LARGE SCALE GENOMIC DNA]</scope>
    <source>
        <strain evidence="4 5">NIES-23</strain>
    </source>
</reference>
<name>A0A1Z4KH30_ANAVA</name>
<accession>A0A1Z4KH30</accession>
<dbReference type="GO" id="GO:0008483">
    <property type="term" value="F:transaminase activity"/>
    <property type="evidence" value="ECO:0007669"/>
    <property type="project" value="UniProtKB-KW"/>
</dbReference>
<evidence type="ECO:0000256" key="2">
    <source>
        <dbReference type="ARBA" id="ARBA00022898"/>
    </source>
</evidence>
<evidence type="ECO:0000256" key="3">
    <source>
        <dbReference type="RuleBase" id="RU003560"/>
    </source>
</evidence>
<dbReference type="InterPro" id="IPR015421">
    <property type="entry name" value="PyrdxlP-dep_Trfase_major"/>
</dbReference>
<organism evidence="4 5">
    <name type="scientific">Trichormus variabilis NIES-23</name>
    <dbReference type="NCBI Taxonomy" id="1973479"/>
    <lineage>
        <taxon>Bacteria</taxon>
        <taxon>Bacillati</taxon>
        <taxon>Cyanobacteriota</taxon>
        <taxon>Cyanophyceae</taxon>
        <taxon>Nostocales</taxon>
        <taxon>Nostocaceae</taxon>
        <taxon>Trichormus</taxon>
    </lineage>
</organism>
<proteinExistence type="inferred from homology"/>
<dbReference type="Proteomes" id="UP000217507">
    <property type="component" value="Chromosome"/>
</dbReference>
<dbReference type="Pfam" id="PF00202">
    <property type="entry name" value="Aminotran_3"/>
    <property type="match status" value="1"/>
</dbReference>
<evidence type="ECO:0000313" key="4">
    <source>
        <dbReference type="EMBL" id="BAY68259.1"/>
    </source>
</evidence>
<comment type="cofactor">
    <cofactor evidence="1">
        <name>pyridoxal 5'-phosphate</name>
        <dbReference type="ChEBI" id="CHEBI:597326"/>
    </cofactor>
</comment>
<dbReference type="InterPro" id="IPR015424">
    <property type="entry name" value="PyrdxlP-dep_Trfase"/>
</dbReference>